<dbReference type="GO" id="GO:0043546">
    <property type="term" value="F:molybdopterin cofactor binding"/>
    <property type="evidence" value="ECO:0007669"/>
    <property type="project" value="InterPro"/>
</dbReference>
<dbReference type="SUPFAM" id="SSF53706">
    <property type="entry name" value="Formate dehydrogenase/DMSO reductase, domains 1-3"/>
    <property type="match status" value="1"/>
</dbReference>
<dbReference type="EMBL" id="BMGR01000002">
    <property type="protein sequence ID" value="GGF92156.1"/>
    <property type="molecule type" value="Genomic_DNA"/>
</dbReference>
<dbReference type="InterPro" id="IPR009010">
    <property type="entry name" value="Asp_de-COase-like_dom_sf"/>
</dbReference>
<name>A0A917CNI0_9BACL</name>
<dbReference type="Gene3D" id="2.20.25.90">
    <property type="entry name" value="ADC-like domains"/>
    <property type="match status" value="1"/>
</dbReference>
<keyword evidence="4" id="KW-0408">Iron</keyword>
<dbReference type="GO" id="GO:0022904">
    <property type="term" value="P:respiratory electron transport chain"/>
    <property type="evidence" value="ECO:0007669"/>
    <property type="project" value="TreeGrafter"/>
</dbReference>
<dbReference type="InterPro" id="IPR050123">
    <property type="entry name" value="Prok_molybdopt-oxidoreductase"/>
</dbReference>
<reference evidence="8" key="1">
    <citation type="journal article" date="2014" name="Int. J. Syst. Evol. Microbiol.">
        <title>Complete genome sequence of Corynebacterium casei LMG S-19264T (=DSM 44701T), isolated from a smear-ripened cheese.</title>
        <authorList>
            <consortium name="US DOE Joint Genome Institute (JGI-PGF)"/>
            <person name="Walter F."/>
            <person name="Albersmeier A."/>
            <person name="Kalinowski J."/>
            <person name="Ruckert C."/>
        </authorList>
    </citation>
    <scope>NUCLEOTIDE SEQUENCE</scope>
    <source>
        <strain evidence="8">CGMCC 1.12987</strain>
    </source>
</reference>
<accession>A0A917CNI0</accession>
<evidence type="ECO:0000256" key="5">
    <source>
        <dbReference type="ARBA" id="ARBA00023014"/>
    </source>
</evidence>
<evidence type="ECO:0000256" key="4">
    <source>
        <dbReference type="ARBA" id="ARBA00023004"/>
    </source>
</evidence>
<dbReference type="Proteomes" id="UP000644756">
    <property type="component" value="Unassembled WGS sequence"/>
</dbReference>
<dbReference type="Gene3D" id="3.40.50.740">
    <property type="match status" value="1"/>
</dbReference>
<dbReference type="GO" id="GO:0003954">
    <property type="term" value="F:NADH dehydrogenase activity"/>
    <property type="evidence" value="ECO:0007669"/>
    <property type="project" value="TreeGrafter"/>
</dbReference>
<dbReference type="PANTHER" id="PTHR43105">
    <property type="entry name" value="RESPIRATORY NITRATE REDUCTASE"/>
    <property type="match status" value="1"/>
</dbReference>
<dbReference type="SUPFAM" id="SSF50692">
    <property type="entry name" value="ADC-like"/>
    <property type="match status" value="1"/>
</dbReference>
<dbReference type="AlphaFoldDB" id="A0A917CNI0"/>
<reference evidence="8" key="2">
    <citation type="submission" date="2020-09" db="EMBL/GenBank/DDBJ databases">
        <authorList>
            <person name="Sun Q."/>
            <person name="Zhou Y."/>
        </authorList>
    </citation>
    <scope>NUCLEOTIDE SEQUENCE</scope>
    <source>
        <strain evidence="8">CGMCC 1.12987</strain>
    </source>
</reference>
<evidence type="ECO:0000256" key="1">
    <source>
        <dbReference type="ARBA" id="ARBA00001942"/>
    </source>
</evidence>
<evidence type="ECO:0000256" key="2">
    <source>
        <dbReference type="ARBA" id="ARBA00022485"/>
    </source>
</evidence>
<dbReference type="InterPro" id="IPR006656">
    <property type="entry name" value="Mopterin_OxRdtase"/>
</dbReference>
<evidence type="ECO:0000313" key="9">
    <source>
        <dbReference type="Proteomes" id="UP000644756"/>
    </source>
</evidence>
<evidence type="ECO:0000259" key="7">
    <source>
        <dbReference type="PROSITE" id="PS51669"/>
    </source>
</evidence>
<dbReference type="InterPro" id="IPR006963">
    <property type="entry name" value="Mopterin_OxRdtase_4Fe-4S_dom"/>
</dbReference>
<feature type="region of interest" description="Disordered" evidence="6">
    <location>
        <begin position="713"/>
        <end position="749"/>
    </location>
</feature>
<dbReference type="Pfam" id="PF01568">
    <property type="entry name" value="Molydop_binding"/>
    <property type="match status" value="1"/>
</dbReference>
<feature type="compositionally biased region" description="Low complexity" evidence="6">
    <location>
        <begin position="738"/>
        <end position="749"/>
    </location>
</feature>
<comment type="cofactor">
    <cofactor evidence="1">
        <name>Mo-bis(molybdopterin guanine dinucleotide)</name>
        <dbReference type="ChEBI" id="CHEBI:60539"/>
    </cofactor>
</comment>
<protein>
    <submittedName>
        <fullName evidence="8">Assimilatory nitrate reductase catalytic subunit</fullName>
    </submittedName>
</protein>
<dbReference type="RefSeq" id="WP_188529042.1">
    <property type="nucleotide sequence ID" value="NZ_BMGR01000002.1"/>
</dbReference>
<dbReference type="InterPro" id="IPR006657">
    <property type="entry name" value="MoPterin_dinucl-bd_dom"/>
</dbReference>
<dbReference type="SMART" id="SM00926">
    <property type="entry name" value="Molybdop_Fe4S4"/>
    <property type="match status" value="1"/>
</dbReference>
<keyword evidence="2" id="KW-0004">4Fe-4S</keyword>
<dbReference type="GO" id="GO:0046872">
    <property type="term" value="F:metal ion binding"/>
    <property type="evidence" value="ECO:0007669"/>
    <property type="project" value="UniProtKB-KW"/>
</dbReference>
<evidence type="ECO:0000313" key="8">
    <source>
        <dbReference type="EMBL" id="GGF92156.1"/>
    </source>
</evidence>
<sequence>MAASPPIAAQPDTDRLHSHCCYCSMQCGVDLIRTERDTGPAWEVKPSPDFPVATGRLCQKGFNSLGHVVHPERLLVPQWRKPEPGSTGSGWHQASWDQALDEIAGRIQSIQARYGPDAVSVFGGGSLTNEVCYLLGKFTRVALRSRYIDYNGRFCMSSAAAAQNKAFGIDRGLNVPLEEISRSKFIILAGTNIAECQPTMMPYLLAAKKQNAIIVTIDPRQTLTSKIADIHVPLQPGFDSVFVNALLYVILQEKLYDQAFVEEHTNGIDEIHKAVKAFSPDKVSMYTGIPVEMIRTIARGFAKAESGMVLTARGVEQQVNGVEHTLNFINLCLLTGKIGKPGCGYGAVTGQANGQGGREHGLKADQLPGYRMIDDPAAREHVAGVWGIDTAELPGKGVSAYELFDKIHDGEIKAMIVLGSNPVVSSPNSDRAIDALKKLELLVVVDLFETETAEHAHWLLPGTSFLEAEGTLTNLEGRVFHRPQAFLPPGESMPDYKLICELAERLGRGQYFRFESPEAIFDELCRASAGGKADYSGMSYSRLQAEKGLFWPCPAPDHPGTPRMFEDGVFRHPDGRAKLHGIVPGMPAETTDALYPYILTTGRNGSHYLSGTQTRRTEALMKKTPVPVAEIHPSLAEKLLLRFGDRVRLTTRRGSLVFDVKISKEIHPTTVFVPFHWAGEHSINRLTNDALHPISRMPEFKICAVRVERADRETIASDPENAAETAPDPAPAGSKSTRAGARRPAAASS</sequence>
<dbReference type="CDD" id="cd00508">
    <property type="entry name" value="MopB_CT_Fdh-Nap-like"/>
    <property type="match status" value="1"/>
</dbReference>
<feature type="domain" description="4Fe-4S Mo/W bis-MGD-type" evidence="7">
    <location>
        <begin position="13"/>
        <end position="72"/>
    </location>
</feature>
<gene>
    <name evidence="8" type="primary">nasC</name>
    <name evidence="8" type="ORF">GCM10010916_06910</name>
</gene>
<dbReference type="Pfam" id="PF00384">
    <property type="entry name" value="Molybdopterin"/>
    <property type="match status" value="1"/>
</dbReference>
<dbReference type="PROSITE" id="PS51669">
    <property type="entry name" value="4FE4S_MOW_BIS_MGD"/>
    <property type="match status" value="1"/>
</dbReference>
<keyword evidence="9" id="KW-1185">Reference proteome</keyword>
<proteinExistence type="predicted"/>
<dbReference type="Gene3D" id="3.40.228.10">
    <property type="entry name" value="Dimethylsulfoxide Reductase, domain 2"/>
    <property type="match status" value="1"/>
</dbReference>
<dbReference type="PANTHER" id="PTHR43105:SF10">
    <property type="entry name" value="NADH-QUINONE OXIDOREDUCTASE SUBUNIT G"/>
    <property type="match status" value="1"/>
</dbReference>
<dbReference type="Pfam" id="PF04879">
    <property type="entry name" value="Molybdop_Fe4S4"/>
    <property type="match status" value="1"/>
</dbReference>
<evidence type="ECO:0000256" key="3">
    <source>
        <dbReference type="ARBA" id="ARBA00022723"/>
    </source>
</evidence>
<comment type="caution">
    <text evidence="8">The sequence shown here is derived from an EMBL/GenBank/DDBJ whole genome shotgun (WGS) entry which is preliminary data.</text>
</comment>
<organism evidence="8 9">
    <name type="scientific">Paenibacillus abyssi</name>
    <dbReference type="NCBI Taxonomy" id="1340531"/>
    <lineage>
        <taxon>Bacteria</taxon>
        <taxon>Bacillati</taxon>
        <taxon>Bacillota</taxon>
        <taxon>Bacilli</taxon>
        <taxon>Bacillales</taxon>
        <taxon>Paenibacillaceae</taxon>
        <taxon>Paenibacillus</taxon>
    </lineage>
</organism>
<keyword evidence="3" id="KW-0479">Metal-binding</keyword>
<dbReference type="GO" id="GO:0016020">
    <property type="term" value="C:membrane"/>
    <property type="evidence" value="ECO:0007669"/>
    <property type="project" value="TreeGrafter"/>
</dbReference>
<keyword evidence="5" id="KW-0411">Iron-sulfur</keyword>
<dbReference type="Gene3D" id="2.40.40.20">
    <property type="match status" value="1"/>
</dbReference>
<dbReference type="GO" id="GO:0051539">
    <property type="term" value="F:4 iron, 4 sulfur cluster binding"/>
    <property type="evidence" value="ECO:0007669"/>
    <property type="project" value="UniProtKB-KW"/>
</dbReference>
<evidence type="ECO:0000256" key="6">
    <source>
        <dbReference type="SAM" id="MobiDB-lite"/>
    </source>
</evidence>